<dbReference type="InterPro" id="IPR050570">
    <property type="entry name" value="Cell_wall_metabolism_enzyme"/>
</dbReference>
<evidence type="ECO:0000259" key="3">
    <source>
        <dbReference type="Pfam" id="PF01551"/>
    </source>
</evidence>
<dbReference type="Pfam" id="PF01551">
    <property type="entry name" value="Peptidase_M23"/>
    <property type="match status" value="1"/>
</dbReference>
<evidence type="ECO:0000256" key="2">
    <source>
        <dbReference type="SAM" id="SignalP"/>
    </source>
</evidence>
<proteinExistence type="predicted"/>
<dbReference type="PANTHER" id="PTHR21666:SF289">
    <property type="entry name" value="L-ALA--D-GLU ENDOPEPTIDASE"/>
    <property type="match status" value="1"/>
</dbReference>
<protein>
    <recommendedName>
        <fullName evidence="3">M23ase beta-sheet core domain-containing protein</fullName>
    </recommendedName>
</protein>
<dbReference type="Gene3D" id="2.70.70.10">
    <property type="entry name" value="Glucose Permease (Domain IIA)"/>
    <property type="match status" value="1"/>
</dbReference>
<dbReference type="RefSeq" id="WP_150266866.1">
    <property type="nucleotide sequence ID" value="NZ_CP029194.1"/>
</dbReference>
<organism evidence="4 5">
    <name type="scientific">Streptomyces venezuelae</name>
    <dbReference type="NCBI Taxonomy" id="54571"/>
    <lineage>
        <taxon>Bacteria</taxon>
        <taxon>Bacillati</taxon>
        <taxon>Actinomycetota</taxon>
        <taxon>Actinomycetes</taxon>
        <taxon>Kitasatosporales</taxon>
        <taxon>Streptomycetaceae</taxon>
        <taxon>Streptomyces</taxon>
    </lineage>
</organism>
<feature type="domain" description="M23ase beta-sheet core" evidence="3">
    <location>
        <begin position="83"/>
        <end position="165"/>
    </location>
</feature>
<name>A0A5P2ARN2_STRVZ</name>
<dbReference type="AlphaFoldDB" id="A0A5P2ARN2"/>
<feature type="signal peptide" evidence="2">
    <location>
        <begin position="1"/>
        <end position="30"/>
    </location>
</feature>
<dbReference type="OrthoDB" id="1099523at2"/>
<reference evidence="4 5" key="1">
    <citation type="submission" date="2018-05" db="EMBL/GenBank/DDBJ databases">
        <title>Streptomyces venezuelae.</title>
        <authorList>
            <person name="Kim W."/>
            <person name="Lee N."/>
            <person name="Cho B.-K."/>
        </authorList>
    </citation>
    <scope>NUCLEOTIDE SEQUENCE [LARGE SCALE GENOMIC DNA]</scope>
    <source>
        <strain evidence="4 5">ATCC 15068</strain>
    </source>
</reference>
<gene>
    <name evidence="4" type="ORF">DEJ46_15085</name>
</gene>
<evidence type="ECO:0000256" key="1">
    <source>
        <dbReference type="ARBA" id="ARBA00022729"/>
    </source>
</evidence>
<dbReference type="CDD" id="cd12797">
    <property type="entry name" value="M23_peptidase"/>
    <property type="match status" value="1"/>
</dbReference>
<evidence type="ECO:0000313" key="5">
    <source>
        <dbReference type="Proteomes" id="UP000324106"/>
    </source>
</evidence>
<dbReference type="Proteomes" id="UP000324106">
    <property type="component" value="Chromosome"/>
</dbReference>
<dbReference type="InterPro" id="IPR016047">
    <property type="entry name" value="M23ase_b-sheet_dom"/>
</dbReference>
<dbReference type="InterPro" id="IPR011055">
    <property type="entry name" value="Dup_hybrid_motif"/>
</dbReference>
<dbReference type="PANTHER" id="PTHR21666">
    <property type="entry name" value="PEPTIDASE-RELATED"/>
    <property type="match status" value="1"/>
</dbReference>
<dbReference type="EMBL" id="CP029194">
    <property type="protein sequence ID" value="QES20270.1"/>
    <property type="molecule type" value="Genomic_DNA"/>
</dbReference>
<dbReference type="GO" id="GO:0004222">
    <property type="term" value="F:metalloendopeptidase activity"/>
    <property type="evidence" value="ECO:0007669"/>
    <property type="project" value="TreeGrafter"/>
</dbReference>
<keyword evidence="1 2" id="KW-0732">Signal</keyword>
<dbReference type="SUPFAM" id="SSF51261">
    <property type="entry name" value="Duplicated hybrid motif"/>
    <property type="match status" value="1"/>
</dbReference>
<feature type="chain" id="PRO_5024867928" description="M23ase beta-sheet core domain-containing protein" evidence="2">
    <location>
        <begin position="31"/>
        <end position="303"/>
    </location>
</feature>
<dbReference type="Pfam" id="PF03995">
    <property type="entry name" value="Inhibitor_I36"/>
    <property type="match status" value="1"/>
</dbReference>
<accession>A0A5P2ARN2</accession>
<evidence type="ECO:0000313" key="4">
    <source>
        <dbReference type="EMBL" id="QES20270.1"/>
    </source>
</evidence>
<sequence length="303" mass="31737">MSYARLRFALLAFLTALVLTLGLGAATAGAAEAGTVTASAPAAAPPAGKPAFQLPFACGTKWRLDTWGHNPALDIVKEGNPGSDGLPVYASAPGTVSAAYWNNGSGNTLQISHGNGWFTAYYHLQEAPTAYVQVGSQVTGATQIGRVGKSGGANDWAHLHYEQRYLASGTFTDETHRRPVHFGGIEYSGAERTWASVTSGNCAQPQTTPYQPWNCPNGSVCFFSETGGRGTVCKTDRNVPASTCGLRKSFFNNGHPQAGADHAYVSFTEGGTSCLHHGWADGRGDFAAGGRTIKSVTWGGECA</sequence>